<organism evidence="2 3">
    <name type="scientific">Planoprotostelium fungivorum</name>
    <dbReference type="NCBI Taxonomy" id="1890364"/>
    <lineage>
        <taxon>Eukaryota</taxon>
        <taxon>Amoebozoa</taxon>
        <taxon>Evosea</taxon>
        <taxon>Variosea</taxon>
        <taxon>Cavosteliida</taxon>
        <taxon>Cavosteliaceae</taxon>
        <taxon>Planoprotostelium</taxon>
    </lineage>
</organism>
<feature type="region of interest" description="Disordered" evidence="1">
    <location>
        <begin position="47"/>
        <end position="74"/>
    </location>
</feature>
<evidence type="ECO:0000256" key="1">
    <source>
        <dbReference type="SAM" id="MobiDB-lite"/>
    </source>
</evidence>
<comment type="caution">
    <text evidence="2">The sequence shown here is derived from an EMBL/GenBank/DDBJ whole genome shotgun (WGS) entry which is preliminary data.</text>
</comment>
<evidence type="ECO:0000313" key="2">
    <source>
        <dbReference type="EMBL" id="PRP73173.1"/>
    </source>
</evidence>
<proteinExistence type="predicted"/>
<gene>
    <name evidence="2" type="ORF">PROFUN_03487</name>
</gene>
<dbReference type="AlphaFoldDB" id="A0A2P6MN93"/>
<feature type="compositionally biased region" description="Basic and acidic residues" evidence="1">
    <location>
        <begin position="52"/>
        <end position="68"/>
    </location>
</feature>
<protein>
    <submittedName>
        <fullName evidence="2">Uncharacterized protein</fullName>
    </submittedName>
</protein>
<reference evidence="2 3" key="1">
    <citation type="journal article" date="2018" name="Genome Biol. Evol.">
        <title>Multiple Roots of Fruiting Body Formation in Amoebozoa.</title>
        <authorList>
            <person name="Hillmann F."/>
            <person name="Forbes G."/>
            <person name="Novohradska S."/>
            <person name="Ferling I."/>
            <person name="Riege K."/>
            <person name="Groth M."/>
            <person name="Westermann M."/>
            <person name="Marz M."/>
            <person name="Spaller T."/>
            <person name="Winckler T."/>
            <person name="Schaap P."/>
            <person name="Glockner G."/>
        </authorList>
    </citation>
    <scope>NUCLEOTIDE SEQUENCE [LARGE SCALE GENOMIC DNA]</scope>
    <source>
        <strain evidence="2 3">Jena</strain>
    </source>
</reference>
<accession>A0A2P6MN93</accession>
<name>A0A2P6MN93_9EUKA</name>
<dbReference type="InParanoid" id="A0A2P6MN93"/>
<dbReference type="Proteomes" id="UP000241769">
    <property type="component" value="Unassembled WGS sequence"/>
</dbReference>
<evidence type="ECO:0000313" key="3">
    <source>
        <dbReference type="Proteomes" id="UP000241769"/>
    </source>
</evidence>
<sequence length="176" mass="19571">MKFVLDRLMFVYTSGSIPAGVCLCVSLCESVFGIQKSRVCGRPRRFTSPPHSELRFADEKSERGDDKFGNVATEAEPGTTATHGVVINTDVVSTEDRTSFRSQIWNVKLTQEECSGGDWNLQAGLSAGMNTTLFNPSKRLSYTWAGLDAFYGRYSVQKDDTHSPILTLDMTSYIYQ</sequence>
<keyword evidence="3" id="KW-1185">Reference proteome</keyword>
<dbReference type="EMBL" id="MDYQ01000661">
    <property type="protein sequence ID" value="PRP73173.1"/>
    <property type="molecule type" value="Genomic_DNA"/>
</dbReference>